<evidence type="ECO:0000256" key="2">
    <source>
        <dbReference type="ARBA" id="ARBA00009098"/>
    </source>
</evidence>
<dbReference type="InterPro" id="IPR003168">
    <property type="entry name" value="Nitrile_hydratase_bsu"/>
</dbReference>
<dbReference type="NCBIfam" id="TIGR03888">
    <property type="entry name" value="nitrile_beta"/>
    <property type="match status" value="1"/>
</dbReference>
<keyword evidence="4" id="KW-0456">Lyase</keyword>
<dbReference type="Pfam" id="PF21006">
    <property type="entry name" value="NHase_beta_N"/>
    <property type="match status" value="1"/>
</dbReference>
<accession>A0A381TMU8</accession>
<dbReference type="InterPro" id="IPR008990">
    <property type="entry name" value="Elect_transpt_acc-like_dom_sf"/>
</dbReference>
<evidence type="ECO:0000256" key="4">
    <source>
        <dbReference type="ARBA" id="ARBA00023239"/>
    </source>
</evidence>
<dbReference type="EMBL" id="UINC01004863">
    <property type="protein sequence ID" value="SVA17396.1"/>
    <property type="molecule type" value="Genomic_DNA"/>
</dbReference>
<comment type="similarity">
    <text evidence="2">Belongs to the nitrile hydratase subunit beta family.</text>
</comment>
<dbReference type="Gene3D" id="1.10.472.20">
    <property type="entry name" value="Nitrile hydratase, beta subunit"/>
    <property type="match status" value="1"/>
</dbReference>
<comment type="function">
    <text evidence="1">NHase catalyzes the hydration of various nitrile compounds to the corresponding amides.</text>
</comment>
<protein>
    <recommendedName>
        <fullName evidence="3">nitrile hydratase</fullName>
        <ecNumber evidence="3">4.2.1.84</ecNumber>
    </recommendedName>
</protein>
<organism evidence="8">
    <name type="scientific">marine metagenome</name>
    <dbReference type="NCBI Taxonomy" id="408172"/>
    <lineage>
        <taxon>unclassified sequences</taxon>
        <taxon>metagenomes</taxon>
        <taxon>ecological metagenomes</taxon>
    </lineage>
</organism>
<dbReference type="GO" id="GO:0046914">
    <property type="term" value="F:transition metal ion binding"/>
    <property type="evidence" value="ECO:0007669"/>
    <property type="project" value="InterPro"/>
</dbReference>
<dbReference type="Pfam" id="PF02211">
    <property type="entry name" value="NHase_beta_C"/>
    <property type="match status" value="1"/>
</dbReference>
<dbReference type="GO" id="GO:0018822">
    <property type="term" value="F:nitrile hydratase activity"/>
    <property type="evidence" value="ECO:0007669"/>
    <property type="project" value="UniProtKB-EC"/>
</dbReference>
<feature type="domain" description="Nitrile hydratase beta subunit" evidence="6">
    <location>
        <begin position="147"/>
        <end position="242"/>
    </location>
</feature>
<evidence type="ECO:0000256" key="3">
    <source>
        <dbReference type="ARBA" id="ARBA00013079"/>
    </source>
</evidence>
<sequence>MNPVFIFQAFATSQEAYVTMNGIHDMGGMHGFGVVPIEDKEPVFHEPWEGRVFGLAFAVNRQGLLNPEGMRLFLESLEPSFYIGATYYEKWLAALQDGLVFKEIITKNEFVNTLESVINDPNMSLDRSDVGEITQKISDAINTHISPVRDVAVEPNFSPGDIVKVKNINPEGHTRLPRYVRGKKGVVYRYYGVHDFDDSRSQGLGDCPQPLYNVMFSANELWGSNGSTKDALHIDMWESYIEMEQE</sequence>
<dbReference type="InterPro" id="IPR024690">
    <property type="entry name" value="CN_hydtase_beta_dom_C"/>
</dbReference>
<evidence type="ECO:0000256" key="1">
    <source>
        <dbReference type="ARBA" id="ARBA00004042"/>
    </source>
</evidence>
<gene>
    <name evidence="8" type="ORF">METZ01_LOCUS70250</name>
</gene>
<proteinExistence type="inferred from homology"/>
<feature type="domain" description="Nitrile hydratase beta subunit-like N-terminal" evidence="7">
    <location>
        <begin position="20"/>
        <end position="121"/>
    </location>
</feature>
<evidence type="ECO:0000259" key="7">
    <source>
        <dbReference type="Pfam" id="PF21006"/>
    </source>
</evidence>
<evidence type="ECO:0000256" key="5">
    <source>
        <dbReference type="ARBA" id="ARBA00044877"/>
    </source>
</evidence>
<dbReference type="InterPro" id="IPR042262">
    <property type="entry name" value="CN_hydtase_beta_C"/>
</dbReference>
<comment type="catalytic activity">
    <reaction evidence="5">
        <text>an aliphatic primary amide = an aliphatic nitrile + H2O</text>
        <dbReference type="Rhea" id="RHEA:12673"/>
        <dbReference type="ChEBI" id="CHEBI:15377"/>
        <dbReference type="ChEBI" id="CHEBI:65285"/>
        <dbReference type="ChEBI" id="CHEBI:80291"/>
        <dbReference type="EC" id="4.2.1.84"/>
    </reaction>
</comment>
<dbReference type="EC" id="4.2.1.84" evidence="3"/>
<dbReference type="PIRSF" id="PIRSF001427">
    <property type="entry name" value="NHase_beta"/>
    <property type="match status" value="1"/>
</dbReference>
<dbReference type="Gene3D" id="2.30.30.50">
    <property type="match status" value="1"/>
</dbReference>
<name>A0A381TMU8_9ZZZZ</name>
<dbReference type="InterPro" id="IPR049054">
    <property type="entry name" value="CN_hydtase_beta-like_N"/>
</dbReference>
<evidence type="ECO:0000313" key="8">
    <source>
        <dbReference type="EMBL" id="SVA17396.1"/>
    </source>
</evidence>
<dbReference type="AlphaFoldDB" id="A0A381TMU8"/>
<evidence type="ECO:0000259" key="6">
    <source>
        <dbReference type="Pfam" id="PF02211"/>
    </source>
</evidence>
<reference evidence="8" key="1">
    <citation type="submission" date="2018-05" db="EMBL/GenBank/DDBJ databases">
        <authorList>
            <person name="Lanie J.A."/>
            <person name="Ng W.-L."/>
            <person name="Kazmierczak K.M."/>
            <person name="Andrzejewski T.M."/>
            <person name="Davidsen T.M."/>
            <person name="Wayne K.J."/>
            <person name="Tettelin H."/>
            <person name="Glass J.I."/>
            <person name="Rusch D."/>
            <person name="Podicherti R."/>
            <person name="Tsui H.-C.T."/>
            <person name="Winkler M.E."/>
        </authorList>
    </citation>
    <scope>NUCLEOTIDE SEQUENCE</scope>
</reference>
<dbReference type="SUPFAM" id="SSF50090">
    <property type="entry name" value="Electron transport accessory proteins"/>
    <property type="match status" value="1"/>
</dbReference>